<dbReference type="Proteomes" id="UP000664357">
    <property type="component" value="Unassembled WGS sequence"/>
</dbReference>
<reference evidence="1 2" key="1">
    <citation type="submission" date="2024-02" db="EMBL/GenBank/DDBJ databases">
        <title>The Genome Sequence of Enterococcus sp. DIV0159.</title>
        <authorList>
            <person name="Earl A."/>
            <person name="Manson A."/>
            <person name="Gilmore M."/>
            <person name="Sanders J."/>
            <person name="Shea T."/>
            <person name="Howe W."/>
            <person name="Livny J."/>
            <person name="Cuomo C."/>
            <person name="Neafsey D."/>
            <person name="Birren B."/>
        </authorList>
    </citation>
    <scope>NUCLEOTIDE SEQUENCE [LARGE SCALE GENOMIC DNA]</scope>
    <source>
        <strain evidence="1 2">665A</strain>
    </source>
</reference>
<comment type="caution">
    <text evidence="1">The sequence shown here is derived from an EMBL/GenBank/DDBJ whole genome shotgun (WGS) entry which is preliminary data.</text>
</comment>
<keyword evidence="2" id="KW-1185">Reference proteome</keyword>
<dbReference type="RefSeq" id="WP_207704200.1">
    <property type="nucleotide sequence ID" value="NZ_JAFREL020000001.1"/>
</dbReference>
<accession>A0ABV0EI82</accession>
<dbReference type="EMBL" id="JAFREL020000001">
    <property type="protein sequence ID" value="MEO1768296.1"/>
    <property type="molecule type" value="Genomic_DNA"/>
</dbReference>
<name>A0ABV0EI82_9ENTE</name>
<evidence type="ECO:0000313" key="1">
    <source>
        <dbReference type="EMBL" id="MEO1768296.1"/>
    </source>
</evidence>
<protein>
    <submittedName>
        <fullName evidence="1">Uncharacterized protein</fullName>
    </submittedName>
</protein>
<evidence type="ECO:0000313" key="2">
    <source>
        <dbReference type="Proteomes" id="UP000664357"/>
    </source>
</evidence>
<proteinExistence type="predicted"/>
<organism evidence="1 2">
    <name type="scientific">Candidatus Enterococcus ferrettii</name>
    <dbReference type="NCBI Taxonomy" id="2815324"/>
    <lineage>
        <taxon>Bacteria</taxon>
        <taxon>Bacillati</taxon>
        <taxon>Bacillota</taxon>
        <taxon>Bacilli</taxon>
        <taxon>Lactobacillales</taxon>
        <taxon>Enterococcaceae</taxon>
        <taxon>Enterococcus</taxon>
    </lineage>
</organism>
<gene>
    <name evidence="1" type="ORF">JZO67_000207</name>
</gene>
<sequence>MNKVDLYRVGHVSSAIRFLTKKEVAVQDKLVSMRLEDLENTLQDWLNENGWDIADFGDDILLIPPEAMKQCSILYR</sequence>